<protein>
    <recommendedName>
        <fullName evidence="4">Leucine-rich repeat-containing protein 71</fullName>
    </recommendedName>
</protein>
<dbReference type="InterPro" id="IPR053040">
    <property type="entry name" value="LRR-containing_protein_71"/>
</dbReference>
<comment type="caution">
    <text evidence="2">The sequence shown here is derived from an EMBL/GenBank/DDBJ whole genome shotgun (WGS) entry which is preliminary data.</text>
</comment>
<dbReference type="SUPFAM" id="SSF52047">
    <property type="entry name" value="RNI-like"/>
    <property type="match status" value="1"/>
</dbReference>
<evidence type="ECO:0000313" key="2">
    <source>
        <dbReference type="EMBL" id="KAG6458607.1"/>
    </source>
</evidence>
<gene>
    <name evidence="2" type="ORF">O3G_MSEX010948</name>
</gene>
<dbReference type="PANTHER" id="PTHR46984:SF1">
    <property type="entry name" value="LEUCINE-RICH REPEAT-CONTAINING PROTEIN 71"/>
    <property type="match status" value="1"/>
</dbReference>
<dbReference type="OrthoDB" id="120976at2759"/>
<evidence type="ECO:0000313" key="3">
    <source>
        <dbReference type="Proteomes" id="UP000791440"/>
    </source>
</evidence>
<reference evidence="2" key="2">
    <citation type="submission" date="2020-12" db="EMBL/GenBank/DDBJ databases">
        <authorList>
            <person name="Kanost M."/>
        </authorList>
    </citation>
    <scope>NUCLEOTIDE SEQUENCE</scope>
</reference>
<sequence length="500" mass="57092">MKPGLSQSMRSIRSAYSTLNYEENRVLNFDEYMVMACKKFACAYPIIIKKDIQGDDPYKSSKRSECGKSAKVCIVTQFVNEDLLADLEKGSALTHPSVTMPLNLIHEEMIPIDTLYNNMNQIVEIGIHKVKHVHRIVIQLICLIAPYFQQLAKISITKSNVDVYTIHELSKMLPLSYVTEVCLDQTHLAEANYAILLNTSHLRTLSLSRCLINDEVSKLLASKLHYMASAETGLIALNLSSNHITDLGAKYFADALRTNRHLRYLNLADNRIGDEGAYHILDILMEFPLTYEEIVKKRRRYLEYLKMRRALFYKAYHEWDCKSVDESQASKKSMPKKRRISATSLKNKAITKKDKPTKQSFTDEYAFCKADMLSGEMIGPFLDPFGPKFSKIKDNYTYCTGNMCLSYLNLAYNNLTYQTLKKLHNVVLYQSVNKKMGMQGLIKIVIDGNFMPATSPEIRMINELISKNISAFGSKAQSEYGKRNKGTPRISVLPERNIEK</sequence>
<dbReference type="Gene3D" id="3.80.10.10">
    <property type="entry name" value="Ribonuclease Inhibitor"/>
    <property type="match status" value="1"/>
</dbReference>
<dbReference type="EMBL" id="JH668589">
    <property type="protein sequence ID" value="KAG6458607.1"/>
    <property type="molecule type" value="Genomic_DNA"/>
</dbReference>
<dbReference type="AlphaFoldDB" id="A0A921ZIG6"/>
<dbReference type="PANTHER" id="PTHR46984">
    <property type="entry name" value="LEUCINE-RICH REPEAT-CONTAINING PROTEIN 71"/>
    <property type="match status" value="1"/>
</dbReference>
<evidence type="ECO:0000256" key="1">
    <source>
        <dbReference type="SAM" id="MobiDB-lite"/>
    </source>
</evidence>
<dbReference type="Proteomes" id="UP000791440">
    <property type="component" value="Unassembled WGS sequence"/>
</dbReference>
<proteinExistence type="predicted"/>
<dbReference type="InterPro" id="IPR001611">
    <property type="entry name" value="Leu-rich_rpt"/>
</dbReference>
<organism evidence="2 3">
    <name type="scientific">Manduca sexta</name>
    <name type="common">Tobacco hawkmoth</name>
    <name type="synonym">Tobacco hornworm</name>
    <dbReference type="NCBI Taxonomy" id="7130"/>
    <lineage>
        <taxon>Eukaryota</taxon>
        <taxon>Metazoa</taxon>
        <taxon>Ecdysozoa</taxon>
        <taxon>Arthropoda</taxon>
        <taxon>Hexapoda</taxon>
        <taxon>Insecta</taxon>
        <taxon>Pterygota</taxon>
        <taxon>Neoptera</taxon>
        <taxon>Endopterygota</taxon>
        <taxon>Lepidoptera</taxon>
        <taxon>Glossata</taxon>
        <taxon>Ditrysia</taxon>
        <taxon>Bombycoidea</taxon>
        <taxon>Sphingidae</taxon>
        <taxon>Sphinginae</taxon>
        <taxon>Sphingini</taxon>
        <taxon>Manduca</taxon>
    </lineage>
</organism>
<accession>A0A921ZIG6</accession>
<reference evidence="2" key="1">
    <citation type="journal article" date="2016" name="Insect Biochem. Mol. Biol.">
        <title>Multifaceted biological insights from a draft genome sequence of the tobacco hornworm moth, Manduca sexta.</title>
        <authorList>
            <person name="Kanost M.R."/>
            <person name="Arrese E.L."/>
            <person name="Cao X."/>
            <person name="Chen Y.R."/>
            <person name="Chellapilla S."/>
            <person name="Goldsmith M.R."/>
            <person name="Grosse-Wilde E."/>
            <person name="Heckel D.G."/>
            <person name="Herndon N."/>
            <person name="Jiang H."/>
            <person name="Papanicolaou A."/>
            <person name="Qu J."/>
            <person name="Soulages J.L."/>
            <person name="Vogel H."/>
            <person name="Walters J."/>
            <person name="Waterhouse R.M."/>
            <person name="Ahn S.J."/>
            <person name="Almeida F.C."/>
            <person name="An C."/>
            <person name="Aqrawi P."/>
            <person name="Bretschneider A."/>
            <person name="Bryant W.B."/>
            <person name="Bucks S."/>
            <person name="Chao H."/>
            <person name="Chevignon G."/>
            <person name="Christen J.M."/>
            <person name="Clarke D.F."/>
            <person name="Dittmer N.T."/>
            <person name="Ferguson L.C.F."/>
            <person name="Garavelou S."/>
            <person name="Gordon K.H.J."/>
            <person name="Gunaratna R.T."/>
            <person name="Han Y."/>
            <person name="Hauser F."/>
            <person name="He Y."/>
            <person name="Heidel-Fischer H."/>
            <person name="Hirsh A."/>
            <person name="Hu Y."/>
            <person name="Jiang H."/>
            <person name="Kalra D."/>
            <person name="Klinner C."/>
            <person name="Konig C."/>
            <person name="Kovar C."/>
            <person name="Kroll A.R."/>
            <person name="Kuwar S.S."/>
            <person name="Lee S.L."/>
            <person name="Lehman R."/>
            <person name="Li K."/>
            <person name="Li Z."/>
            <person name="Liang H."/>
            <person name="Lovelace S."/>
            <person name="Lu Z."/>
            <person name="Mansfield J.H."/>
            <person name="McCulloch K.J."/>
            <person name="Mathew T."/>
            <person name="Morton B."/>
            <person name="Muzny D.M."/>
            <person name="Neunemann D."/>
            <person name="Ongeri F."/>
            <person name="Pauchet Y."/>
            <person name="Pu L.L."/>
            <person name="Pyrousis I."/>
            <person name="Rao X.J."/>
            <person name="Redding A."/>
            <person name="Roesel C."/>
            <person name="Sanchez-Gracia A."/>
            <person name="Schaack S."/>
            <person name="Shukla A."/>
            <person name="Tetreau G."/>
            <person name="Wang Y."/>
            <person name="Xiong G.H."/>
            <person name="Traut W."/>
            <person name="Walsh T.K."/>
            <person name="Worley K.C."/>
            <person name="Wu D."/>
            <person name="Wu W."/>
            <person name="Wu Y.Q."/>
            <person name="Zhang X."/>
            <person name="Zou Z."/>
            <person name="Zucker H."/>
            <person name="Briscoe A.D."/>
            <person name="Burmester T."/>
            <person name="Clem R.J."/>
            <person name="Feyereisen R."/>
            <person name="Grimmelikhuijzen C.J.P."/>
            <person name="Hamodrakas S.J."/>
            <person name="Hansson B.S."/>
            <person name="Huguet E."/>
            <person name="Jermiin L.S."/>
            <person name="Lan Q."/>
            <person name="Lehman H.K."/>
            <person name="Lorenzen M."/>
            <person name="Merzendorfer H."/>
            <person name="Michalopoulos I."/>
            <person name="Morton D.B."/>
            <person name="Muthukrishnan S."/>
            <person name="Oakeshott J.G."/>
            <person name="Palmer W."/>
            <person name="Park Y."/>
            <person name="Passarelli A.L."/>
            <person name="Rozas J."/>
            <person name="Schwartz L.M."/>
            <person name="Smith W."/>
            <person name="Southgate A."/>
            <person name="Vilcinskas A."/>
            <person name="Vogt R."/>
            <person name="Wang P."/>
            <person name="Werren J."/>
            <person name="Yu X.Q."/>
            <person name="Zhou J.J."/>
            <person name="Brown S.J."/>
            <person name="Scherer S.E."/>
            <person name="Richards S."/>
            <person name="Blissard G.W."/>
        </authorList>
    </citation>
    <scope>NUCLEOTIDE SEQUENCE</scope>
</reference>
<dbReference type="Pfam" id="PF13516">
    <property type="entry name" value="LRR_6"/>
    <property type="match status" value="3"/>
</dbReference>
<keyword evidence="3" id="KW-1185">Reference proteome</keyword>
<evidence type="ECO:0008006" key="4">
    <source>
        <dbReference type="Google" id="ProtNLM"/>
    </source>
</evidence>
<feature type="region of interest" description="Disordered" evidence="1">
    <location>
        <begin position="479"/>
        <end position="500"/>
    </location>
</feature>
<dbReference type="SMART" id="SM00368">
    <property type="entry name" value="LRR_RI"/>
    <property type="match status" value="4"/>
</dbReference>
<name>A0A921ZIG6_MANSE</name>
<dbReference type="InterPro" id="IPR032675">
    <property type="entry name" value="LRR_dom_sf"/>
</dbReference>